<evidence type="ECO:0000256" key="2">
    <source>
        <dbReference type="ARBA" id="ARBA00022448"/>
    </source>
</evidence>
<evidence type="ECO:0000256" key="1">
    <source>
        <dbReference type="ARBA" id="ARBA00008110"/>
    </source>
</evidence>
<dbReference type="RefSeq" id="WP_068905686.1">
    <property type="nucleotide sequence ID" value="NZ_JBHUIF010000028.1"/>
</dbReference>
<dbReference type="STRING" id="1080227.A8L45_23040"/>
<evidence type="ECO:0000313" key="8">
    <source>
        <dbReference type="Proteomes" id="UP000094936"/>
    </source>
</evidence>
<evidence type="ECO:0000259" key="6">
    <source>
        <dbReference type="PROSITE" id="PS51866"/>
    </source>
</evidence>
<evidence type="ECO:0000313" key="7">
    <source>
        <dbReference type="EMBL" id="ODA28749.1"/>
    </source>
</evidence>
<dbReference type="Pfam" id="PF00126">
    <property type="entry name" value="HTH_1"/>
    <property type="match status" value="1"/>
</dbReference>
<dbReference type="GO" id="GO:0030151">
    <property type="term" value="F:molybdenum ion binding"/>
    <property type="evidence" value="ECO:0007669"/>
    <property type="project" value="UniProtKB-UniRule"/>
</dbReference>
<dbReference type="InterPro" id="IPR016462">
    <property type="entry name" value="ModE"/>
</dbReference>
<keyword evidence="4" id="KW-0677">Repeat</keyword>
<gene>
    <name evidence="7" type="ORF">A8L45_23040</name>
</gene>
<organism evidence="7 8">
    <name type="scientific">Veronia pacifica</name>
    <dbReference type="NCBI Taxonomy" id="1080227"/>
    <lineage>
        <taxon>Bacteria</taxon>
        <taxon>Pseudomonadati</taxon>
        <taxon>Pseudomonadota</taxon>
        <taxon>Gammaproteobacteria</taxon>
        <taxon>Vibrionales</taxon>
        <taxon>Vibrionaceae</taxon>
        <taxon>Veronia</taxon>
    </lineage>
</organism>
<dbReference type="InterPro" id="IPR000847">
    <property type="entry name" value="LysR_HTH_N"/>
</dbReference>
<dbReference type="InterPro" id="IPR036388">
    <property type="entry name" value="WH-like_DNA-bd_sf"/>
</dbReference>
<dbReference type="PIRSF" id="PIRSF005763">
    <property type="entry name" value="Txn_reg_ModE"/>
    <property type="match status" value="1"/>
</dbReference>
<comment type="caution">
    <text evidence="7">The sequence shown here is derived from an EMBL/GenBank/DDBJ whole genome shotgun (WGS) entry which is preliminary data.</text>
</comment>
<dbReference type="InterPro" id="IPR008995">
    <property type="entry name" value="Mo/tungstate-bd_C_term_dom"/>
</dbReference>
<protein>
    <recommendedName>
        <fullName evidence="6">Mop domain-containing protein</fullName>
    </recommendedName>
</protein>
<dbReference type="GO" id="GO:0003700">
    <property type="term" value="F:DNA-binding transcription factor activity"/>
    <property type="evidence" value="ECO:0007669"/>
    <property type="project" value="InterPro"/>
</dbReference>
<dbReference type="OrthoDB" id="9800709at2"/>
<dbReference type="GO" id="GO:0015689">
    <property type="term" value="P:molybdate ion transport"/>
    <property type="evidence" value="ECO:0007669"/>
    <property type="project" value="UniProtKB-UniRule"/>
</dbReference>
<dbReference type="InterPro" id="IPR051815">
    <property type="entry name" value="Molybdate_resp_trans_reg"/>
</dbReference>
<evidence type="ECO:0000256" key="5">
    <source>
        <dbReference type="PIRNR" id="PIRNR005763"/>
    </source>
</evidence>
<dbReference type="InterPro" id="IPR003725">
    <property type="entry name" value="ModE-bd_N"/>
</dbReference>
<dbReference type="Pfam" id="PF03459">
    <property type="entry name" value="TOBE"/>
    <property type="match status" value="1"/>
</dbReference>
<name>A0A1C3E6F3_9GAMM</name>
<keyword evidence="8" id="KW-1185">Reference proteome</keyword>
<proteinExistence type="inferred from homology"/>
<accession>A0A1C3E6F3</accession>
<evidence type="ECO:0000256" key="3">
    <source>
        <dbReference type="ARBA" id="ARBA00022505"/>
    </source>
</evidence>
<evidence type="ECO:0000256" key="4">
    <source>
        <dbReference type="ARBA" id="ARBA00022737"/>
    </source>
</evidence>
<dbReference type="NCBIfam" id="TIGR00637">
    <property type="entry name" value="ModE_repress"/>
    <property type="match status" value="1"/>
</dbReference>
<keyword evidence="3 5" id="KW-0500">Molybdenum</keyword>
<dbReference type="InterPro" id="IPR004606">
    <property type="entry name" value="Mop_domain"/>
</dbReference>
<sequence>MQLDASLTLSLNNKVFANPRRIALLEKITQTGSLNQAARQADISYKAAWDAVNAMNSAFDTPVVLSEKGGKGGGGARLTPFGQRLLTVYRLTRQVQDMALNALQDQNIAMDNLLDLMAHFSLQTSARNQFTAKITDIISVGINDRIVTTLPGGQGCETTVTRASSKRLGLEVGSHILLLLKAPSVRITTQEDQPNAGESALLGKLVSVRAEGNQSEVCLDIGGGYTVFSVMNTDTLAPLGLETGGRYQACFQSSHPVIASLGNSGASSPRKPEQHE</sequence>
<dbReference type="Gene3D" id="2.40.50.100">
    <property type="match status" value="2"/>
</dbReference>
<feature type="domain" description="Mop" evidence="6">
    <location>
        <begin position="123"/>
        <end position="189"/>
    </location>
</feature>
<keyword evidence="2 5" id="KW-0813">Transport</keyword>
<dbReference type="AlphaFoldDB" id="A0A1C3E6F3"/>
<comment type="similarity">
    <text evidence="1 5">Belongs to the ModE family.</text>
</comment>
<dbReference type="InterPro" id="IPR036390">
    <property type="entry name" value="WH_DNA-bd_sf"/>
</dbReference>
<dbReference type="NCBIfam" id="TIGR00638">
    <property type="entry name" value="Mop"/>
    <property type="match status" value="1"/>
</dbReference>
<dbReference type="InterPro" id="IPR005116">
    <property type="entry name" value="Transp-assoc_OB_typ1"/>
</dbReference>
<dbReference type="PROSITE" id="PS51866">
    <property type="entry name" value="MOP"/>
    <property type="match status" value="1"/>
</dbReference>
<dbReference type="Proteomes" id="UP000094936">
    <property type="component" value="Unassembled WGS sequence"/>
</dbReference>
<dbReference type="PANTHER" id="PTHR30432">
    <property type="entry name" value="TRANSCRIPTIONAL REGULATOR MODE"/>
    <property type="match status" value="1"/>
</dbReference>
<reference evidence="7 8" key="1">
    <citation type="submission" date="2016-05" db="EMBL/GenBank/DDBJ databases">
        <title>Genomic Taxonomy of the Vibrionaceae.</title>
        <authorList>
            <person name="Gomez-Gil B."/>
            <person name="Enciso-Ibarra J."/>
        </authorList>
    </citation>
    <scope>NUCLEOTIDE SEQUENCE [LARGE SCALE GENOMIC DNA]</scope>
    <source>
        <strain evidence="7 8">CAIM 1920</strain>
    </source>
</reference>
<dbReference type="PANTHER" id="PTHR30432:SF1">
    <property type="entry name" value="DNA-BINDING TRANSCRIPTIONAL DUAL REGULATOR MODE"/>
    <property type="match status" value="1"/>
</dbReference>
<dbReference type="EMBL" id="LYBM01000087">
    <property type="protein sequence ID" value="ODA28749.1"/>
    <property type="molecule type" value="Genomic_DNA"/>
</dbReference>
<dbReference type="Gene3D" id="1.10.10.10">
    <property type="entry name" value="Winged helix-like DNA-binding domain superfamily/Winged helix DNA-binding domain"/>
    <property type="match status" value="1"/>
</dbReference>
<dbReference type="SUPFAM" id="SSF46785">
    <property type="entry name" value="Winged helix' DNA-binding domain"/>
    <property type="match status" value="1"/>
</dbReference>
<dbReference type="SUPFAM" id="SSF50331">
    <property type="entry name" value="MOP-like"/>
    <property type="match status" value="2"/>
</dbReference>